<keyword evidence="3" id="KW-1185">Reference proteome</keyword>
<feature type="compositionally biased region" description="Basic and acidic residues" evidence="1">
    <location>
        <begin position="167"/>
        <end position="182"/>
    </location>
</feature>
<keyword evidence="2" id="KW-0378">Hydrolase</keyword>
<dbReference type="GO" id="GO:0008233">
    <property type="term" value="F:peptidase activity"/>
    <property type="evidence" value="ECO:0007669"/>
    <property type="project" value="UniProtKB-KW"/>
</dbReference>
<gene>
    <name evidence="2" type="ORF">Tco_0923569</name>
</gene>
<feature type="compositionally biased region" description="Basic and acidic residues" evidence="1">
    <location>
        <begin position="275"/>
        <end position="287"/>
    </location>
</feature>
<proteinExistence type="predicted"/>
<evidence type="ECO:0000256" key="1">
    <source>
        <dbReference type="SAM" id="MobiDB-lite"/>
    </source>
</evidence>
<dbReference type="Proteomes" id="UP001151760">
    <property type="component" value="Unassembled WGS sequence"/>
</dbReference>
<dbReference type="EMBL" id="BQNB010014853">
    <property type="protein sequence ID" value="GJT33150.1"/>
    <property type="molecule type" value="Genomic_DNA"/>
</dbReference>
<reference evidence="2" key="2">
    <citation type="submission" date="2022-01" db="EMBL/GenBank/DDBJ databases">
        <authorList>
            <person name="Yamashiro T."/>
            <person name="Shiraishi A."/>
            <person name="Satake H."/>
            <person name="Nakayama K."/>
        </authorList>
    </citation>
    <scope>NUCLEOTIDE SEQUENCE</scope>
</reference>
<feature type="compositionally biased region" description="Acidic residues" evidence="1">
    <location>
        <begin position="157"/>
        <end position="166"/>
    </location>
</feature>
<evidence type="ECO:0000313" key="2">
    <source>
        <dbReference type="EMBL" id="GJT33150.1"/>
    </source>
</evidence>
<dbReference type="InterPro" id="IPR038765">
    <property type="entry name" value="Papain-like_cys_pep_sf"/>
</dbReference>
<organism evidence="2 3">
    <name type="scientific">Tanacetum coccineum</name>
    <dbReference type="NCBI Taxonomy" id="301880"/>
    <lineage>
        <taxon>Eukaryota</taxon>
        <taxon>Viridiplantae</taxon>
        <taxon>Streptophyta</taxon>
        <taxon>Embryophyta</taxon>
        <taxon>Tracheophyta</taxon>
        <taxon>Spermatophyta</taxon>
        <taxon>Magnoliopsida</taxon>
        <taxon>eudicotyledons</taxon>
        <taxon>Gunneridae</taxon>
        <taxon>Pentapetalae</taxon>
        <taxon>asterids</taxon>
        <taxon>campanulids</taxon>
        <taxon>Asterales</taxon>
        <taxon>Asteraceae</taxon>
        <taxon>Asteroideae</taxon>
        <taxon>Anthemideae</taxon>
        <taxon>Anthemidinae</taxon>
        <taxon>Tanacetum</taxon>
    </lineage>
</organism>
<protein>
    <submittedName>
        <fullName evidence="2">Ulp1 protease family, C-terminal catalytic domain-containing protein</fullName>
    </submittedName>
</protein>
<dbReference type="GO" id="GO:0006508">
    <property type="term" value="P:proteolysis"/>
    <property type="evidence" value="ECO:0007669"/>
    <property type="project" value="UniProtKB-KW"/>
</dbReference>
<name>A0ABQ5D1D1_9ASTR</name>
<keyword evidence="2" id="KW-0645">Protease</keyword>
<reference evidence="2" key="1">
    <citation type="journal article" date="2022" name="Int. J. Mol. Sci.">
        <title>Draft Genome of Tanacetum Coccineum: Genomic Comparison of Closely Related Tanacetum-Family Plants.</title>
        <authorList>
            <person name="Yamashiro T."/>
            <person name="Shiraishi A."/>
            <person name="Nakayama K."/>
            <person name="Satake H."/>
        </authorList>
    </citation>
    <scope>NUCLEOTIDE SEQUENCE</scope>
</reference>
<feature type="compositionally biased region" description="Basic and acidic residues" evidence="1">
    <location>
        <begin position="127"/>
        <end position="156"/>
    </location>
</feature>
<sequence>MMRKRIMMETSKGCLGNLEHHEDFDPDEDQNGIDLYKGLDVYIEPLSERKPVTKEEFYEKMIEKFTKISQERSKLIETLREGMTKFGEDQGISDFYDQYKNLFKDAEFNLYESSMDEYSESDSDADNNNKKNDDEEEKEKRNDISKGTGEARREQKDDEEDDQDDLNNEHKFEKLSGDDREVAFSMEVDETEKEKEKQIENVNEQQAEKEKEKQAENEEKQDDIEKRTEEAGRETKNDEEEVHAKIDDPRKQLREKKEKEKQVEKRAKGLSPLKSEPKPTNKEEKPVKRAKRPSRFLVSPYLNKKIAIKGKATTDEMIMTEYLDFVFETKDRAATIRDYMQTLAPQLKVESNVIDTFSLILNHEHKMNSKGKRTKYYFHTTMITKDMFKWKKANGKYDEKKQFEAFSKTIKSEFKKDPEMKNMKDLEMVFFLIIAHEHYYLVVFNFLKGNTVIIDNSRTQMTYETKYKTVCELLKKLFSMHLEKVKHPRAKDVLNKKPTIIRPKWGTTMNDTDCDIFLMMHMEHYNGETEKNWNLEFPIEKQGNTLDIIKMRVRLATKILSHEINIHQEKISTKAQEFARRNIDKESRKKMINEAIKTKKEKQESERVQSAI</sequence>
<accession>A0ABQ5D1D1</accession>
<feature type="region of interest" description="Disordered" evidence="1">
    <location>
        <begin position="115"/>
        <end position="292"/>
    </location>
</feature>
<evidence type="ECO:0000313" key="3">
    <source>
        <dbReference type="Proteomes" id="UP001151760"/>
    </source>
</evidence>
<feature type="compositionally biased region" description="Basic and acidic residues" evidence="1">
    <location>
        <begin position="206"/>
        <end position="267"/>
    </location>
</feature>
<dbReference type="Gene3D" id="3.40.395.10">
    <property type="entry name" value="Adenoviral Proteinase, Chain A"/>
    <property type="match status" value="1"/>
</dbReference>
<comment type="caution">
    <text evidence="2">The sequence shown here is derived from an EMBL/GenBank/DDBJ whole genome shotgun (WGS) entry which is preliminary data.</text>
</comment>
<feature type="compositionally biased region" description="Acidic residues" evidence="1">
    <location>
        <begin position="115"/>
        <end position="125"/>
    </location>
</feature>
<dbReference type="SUPFAM" id="SSF54001">
    <property type="entry name" value="Cysteine proteinases"/>
    <property type="match status" value="1"/>
</dbReference>